<keyword evidence="3" id="KW-1185">Reference proteome</keyword>
<gene>
    <name evidence="2" type="ordered locus">Spiaf_0784</name>
</gene>
<dbReference type="PATRIC" id="fig|889378.3.peg.787"/>
<proteinExistence type="predicted"/>
<sequence length="181" mass="20736">MAHNRPSRGGPESEGTGEIRFHYSRGERLQHHSAQATGDSEQRRRRLNKRLLIIVLDILLVSVVYLIFVFFLQPDHATADLLGVRFSSQAGYFDDHLLVRVTAERREAYTQPELLELSVYRVGEHEDELLGDELDTLGEAAGDTRRLHLQLGPYADPPQQIRLQVRLREQEIDLLPAIDDF</sequence>
<organism evidence="2 3">
    <name type="scientific">Spirochaeta africana (strain ATCC 700263 / DSM 8902 / Z-7692)</name>
    <dbReference type="NCBI Taxonomy" id="889378"/>
    <lineage>
        <taxon>Bacteria</taxon>
        <taxon>Pseudomonadati</taxon>
        <taxon>Spirochaetota</taxon>
        <taxon>Spirochaetia</taxon>
        <taxon>Spirochaetales</taxon>
        <taxon>Spirochaetaceae</taxon>
        <taxon>Spirochaeta</taxon>
    </lineage>
</organism>
<protein>
    <submittedName>
        <fullName evidence="2">Uncharacterized protein</fullName>
    </submittedName>
</protein>
<dbReference type="STRING" id="889378.Spiaf_0784"/>
<keyword evidence="1" id="KW-1133">Transmembrane helix</keyword>
<accession>H9UH85</accession>
<keyword evidence="1" id="KW-0472">Membrane</keyword>
<dbReference type="AlphaFoldDB" id="H9UH85"/>
<evidence type="ECO:0000313" key="3">
    <source>
        <dbReference type="Proteomes" id="UP000007383"/>
    </source>
</evidence>
<dbReference type="EMBL" id="CP003282">
    <property type="protein sequence ID" value="AFG36878.1"/>
    <property type="molecule type" value="Genomic_DNA"/>
</dbReference>
<feature type="transmembrane region" description="Helical" evidence="1">
    <location>
        <begin position="51"/>
        <end position="72"/>
    </location>
</feature>
<reference evidence="3" key="1">
    <citation type="journal article" date="2013" name="Stand. Genomic Sci.">
        <title>Complete genome sequence of the halophilic bacterium Spirochaeta africana type strain (Z-7692(T)) from the alkaline Lake Magadi in the East African Rift.</title>
        <authorList>
            <person name="Liolos K."/>
            <person name="Abt B."/>
            <person name="Scheuner C."/>
            <person name="Teshima H."/>
            <person name="Held B."/>
            <person name="Lapidus A."/>
            <person name="Nolan M."/>
            <person name="Lucas S."/>
            <person name="Deshpande S."/>
            <person name="Cheng J.F."/>
            <person name="Tapia R."/>
            <person name="Goodwin L.A."/>
            <person name="Pitluck S."/>
            <person name="Pagani I."/>
            <person name="Ivanova N."/>
            <person name="Mavromatis K."/>
            <person name="Mikhailova N."/>
            <person name="Huntemann M."/>
            <person name="Pati A."/>
            <person name="Chen A."/>
            <person name="Palaniappan K."/>
            <person name="Land M."/>
            <person name="Rohde M."/>
            <person name="Tindall B.J."/>
            <person name="Detter J.C."/>
            <person name="Goker M."/>
            <person name="Bristow J."/>
            <person name="Eisen J.A."/>
            <person name="Markowitz V."/>
            <person name="Hugenholtz P."/>
            <person name="Woyke T."/>
            <person name="Klenk H.P."/>
            <person name="Kyrpides N.C."/>
        </authorList>
    </citation>
    <scope>NUCLEOTIDE SEQUENCE</scope>
    <source>
        <strain evidence="3">ATCC 700263 / DSM 8902 / Z-7692</strain>
    </source>
</reference>
<name>H9UH85_SPIAZ</name>
<dbReference type="HOGENOM" id="CLU_1488165_0_0_12"/>
<evidence type="ECO:0000313" key="2">
    <source>
        <dbReference type="EMBL" id="AFG36878.1"/>
    </source>
</evidence>
<dbReference type="Proteomes" id="UP000007383">
    <property type="component" value="Chromosome"/>
</dbReference>
<keyword evidence="1" id="KW-0812">Transmembrane</keyword>
<dbReference type="RefSeq" id="WP_014454875.1">
    <property type="nucleotide sequence ID" value="NC_017098.1"/>
</dbReference>
<dbReference type="KEGG" id="sfc:Spiaf_0784"/>
<evidence type="ECO:0000256" key="1">
    <source>
        <dbReference type="SAM" id="Phobius"/>
    </source>
</evidence>